<feature type="compositionally biased region" description="Basic and acidic residues" evidence="1">
    <location>
        <begin position="173"/>
        <end position="185"/>
    </location>
</feature>
<feature type="compositionally biased region" description="Basic residues" evidence="1">
    <location>
        <begin position="162"/>
        <end position="172"/>
    </location>
</feature>
<protein>
    <recommendedName>
        <fullName evidence="4">DUF834 domain-containing protein</fullName>
    </recommendedName>
</protein>
<reference evidence="2" key="2">
    <citation type="submission" date="2018-05" db="EMBL/GenBank/DDBJ databases">
        <title>OmerRS3 (Oryza meridionalis Reference Sequence Version 3).</title>
        <authorList>
            <person name="Zhang J."/>
            <person name="Kudrna D."/>
            <person name="Lee S."/>
            <person name="Talag J."/>
            <person name="Welchert J."/>
            <person name="Wing R.A."/>
        </authorList>
    </citation>
    <scope>NUCLEOTIDE SEQUENCE [LARGE SCALE GENOMIC DNA]</scope>
    <source>
        <strain evidence="2">cv. OR44</strain>
    </source>
</reference>
<dbReference type="AlphaFoldDB" id="A0A0E0CJH7"/>
<evidence type="ECO:0000313" key="3">
    <source>
        <dbReference type="Proteomes" id="UP000008021"/>
    </source>
</evidence>
<proteinExistence type="predicted"/>
<dbReference type="Gramene" id="OMERI02G14040.1">
    <property type="protein sequence ID" value="OMERI02G14040.1"/>
    <property type="gene ID" value="OMERI02G14040"/>
</dbReference>
<name>A0A0E0CJH7_9ORYZ</name>
<sequence>MAAAAAKAPDPAALEADPVPLAADLATRRPDGATAQRRFAEAVARVGGSGDSGLDYGGGGDVGGGEGVGCEVAERSTAAAAVVVTVSAIIRGMAASDGLPRLWETVASGRHGIVWWRGRRSAWRREAQSMAAEAGSAREARAVEMEAGLAQEARPMEGGRIGARRIRQRRPAWRREARPVVEEAT</sequence>
<dbReference type="HOGENOM" id="CLU_1417178_0_0_1"/>
<accession>A0A0E0CJH7</accession>
<evidence type="ECO:0008006" key="4">
    <source>
        <dbReference type="Google" id="ProtNLM"/>
    </source>
</evidence>
<dbReference type="EnsemblPlants" id="OMERI02G14040.1">
    <property type="protein sequence ID" value="OMERI02G14040.1"/>
    <property type="gene ID" value="OMERI02G14040"/>
</dbReference>
<reference evidence="2" key="1">
    <citation type="submission" date="2015-04" db="UniProtKB">
        <authorList>
            <consortium name="EnsemblPlants"/>
        </authorList>
    </citation>
    <scope>IDENTIFICATION</scope>
</reference>
<evidence type="ECO:0000256" key="1">
    <source>
        <dbReference type="SAM" id="MobiDB-lite"/>
    </source>
</evidence>
<feature type="region of interest" description="Disordered" evidence="1">
    <location>
        <begin position="149"/>
        <end position="185"/>
    </location>
</feature>
<dbReference type="Proteomes" id="UP000008021">
    <property type="component" value="Chromosome 2"/>
</dbReference>
<evidence type="ECO:0000313" key="2">
    <source>
        <dbReference type="EnsemblPlants" id="OMERI02G14040.1"/>
    </source>
</evidence>
<organism evidence="2">
    <name type="scientific">Oryza meridionalis</name>
    <dbReference type="NCBI Taxonomy" id="40149"/>
    <lineage>
        <taxon>Eukaryota</taxon>
        <taxon>Viridiplantae</taxon>
        <taxon>Streptophyta</taxon>
        <taxon>Embryophyta</taxon>
        <taxon>Tracheophyta</taxon>
        <taxon>Spermatophyta</taxon>
        <taxon>Magnoliopsida</taxon>
        <taxon>Liliopsida</taxon>
        <taxon>Poales</taxon>
        <taxon>Poaceae</taxon>
        <taxon>BOP clade</taxon>
        <taxon>Oryzoideae</taxon>
        <taxon>Oryzeae</taxon>
        <taxon>Oryzinae</taxon>
        <taxon>Oryza</taxon>
    </lineage>
</organism>
<keyword evidence="3" id="KW-1185">Reference proteome</keyword>
<dbReference type="STRING" id="40149.A0A0E0CJH7"/>